<reference evidence="1 2" key="1">
    <citation type="submission" date="2020-03" db="EMBL/GenBank/DDBJ databases">
        <title>Whole genome sequencing of clinical and environmental type strains of Ochrobactrum.</title>
        <authorList>
            <person name="Dharne M."/>
        </authorList>
    </citation>
    <scope>NUCLEOTIDE SEQUENCE [LARGE SCALE GENOMIC DNA]</scope>
    <source>
        <strain evidence="1 2">CIP 109452</strain>
    </source>
</reference>
<comment type="caution">
    <text evidence="1">The sequence shown here is derived from an EMBL/GenBank/DDBJ whole genome shotgun (WGS) entry which is preliminary data.</text>
</comment>
<name>A0ABX1DM32_9HYPH</name>
<organism evidence="1 2">
    <name type="scientific">Brucella haematophila</name>
    <dbReference type="NCBI Taxonomy" id="419474"/>
    <lineage>
        <taxon>Bacteria</taxon>
        <taxon>Pseudomonadati</taxon>
        <taxon>Pseudomonadota</taxon>
        <taxon>Alphaproteobacteria</taxon>
        <taxon>Hyphomicrobiales</taxon>
        <taxon>Brucellaceae</taxon>
        <taxon>Brucella/Ochrobactrum group</taxon>
        <taxon>Brucella</taxon>
    </lineage>
</organism>
<keyword evidence="2" id="KW-1185">Reference proteome</keyword>
<protein>
    <submittedName>
        <fullName evidence="1">Uncharacterized protein</fullName>
    </submittedName>
</protein>
<proteinExistence type="predicted"/>
<sequence>MPTPTRNILILAHPGHELRIHHWLELHRPTVYLLTDGSGGKLSSRTHYSRAVIENAGGLPGAVFGTITDKAWYSAILGGQSALFTTMLNAILDDIPLDRPVEIISDALDGYNPMHDMAWAFGKMVQHRLVASAISARHLCSAATTNVTGKTEVVLQLDSAARSRKIAAVEKYTPLAEEAQRIFWPATRPLSIRKHFFRKILIGRMTIRRIGKLSDKAASKAAFTPSASPMTDISVRSGSGCSLKPVPVHPLLWANSSNSRRK</sequence>
<dbReference type="EMBL" id="JAAVLN010000001">
    <property type="protein sequence ID" value="NKC02372.1"/>
    <property type="molecule type" value="Genomic_DNA"/>
</dbReference>
<evidence type="ECO:0000313" key="2">
    <source>
        <dbReference type="Proteomes" id="UP000704467"/>
    </source>
</evidence>
<accession>A0ABX1DM32</accession>
<evidence type="ECO:0000313" key="1">
    <source>
        <dbReference type="EMBL" id="NKC02372.1"/>
    </source>
</evidence>
<gene>
    <name evidence="1" type="ORF">HED55_00175</name>
</gene>
<dbReference type="Proteomes" id="UP000704467">
    <property type="component" value="Unassembled WGS sequence"/>
</dbReference>